<feature type="binding site" evidence="15">
    <location>
        <position position="137"/>
    </location>
    <ligand>
        <name>Zn(2+)</name>
        <dbReference type="ChEBI" id="CHEBI:29105"/>
        <label>2</label>
    </ligand>
</feature>
<proteinExistence type="inferred from homology"/>
<organism evidence="17 18">
    <name type="scientific">Elongatibacter sediminis</name>
    <dbReference type="NCBI Taxonomy" id="3119006"/>
    <lineage>
        <taxon>Bacteria</taxon>
        <taxon>Pseudomonadati</taxon>
        <taxon>Pseudomonadota</taxon>
        <taxon>Gammaproteobacteria</taxon>
        <taxon>Chromatiales</taxon>
        <taxon>Wenzhouxiangellaceae</taxon>
        <taxon>Elongatibacter</taxon>
    </lineage>
</organism>
<dbReference type="Pfam" id="PF01546">
    <property type="entry name" value="Peptidase_M20"/>
    <property type="match status" value="1"/>
</dbReference>
<keyword evidence="10 15" id="KW-0220">Diaminopimelate biosynthesis</keyword>
<dbReference type="Proteomes" id="UP001359886">
    <property type="component" value="Unassembled WGS sequence"/>
</dbReference>
<dbReference type="EMBL" id="JAZHOG010000010">
    <property type="protein sequence ID" value="MEJ8568937.1"/>
    <property type="molecule type" value="Genomic_DNA"/>
</dbReference>
<dbReference type="HAMAP" id="MF_01690">
    <property type="entry name" value="DapE"/>
    <property type="match status" value="1"/>
</dbReference>
<evidence type="ECO:0000256" key="8">
    <source>
        <dbReference type="ARBA" id="ARBA00022801"/>
    </source>
</evidence>
<keyword evidence="6 15" id="KW-0028">Amino-acid biosynthesis</keyword>
<dbReference type="InterPro" id="IPR036264">
    <property type="entry name" value="Bact_exopeptidase_dim_dom"/>
</dbReference>
<comment type="catalytic activity">
    <reaction evidence="14 15">
        <text>N-succinyl-(2S,6S)-2,6-diaminopimelate + H2O = (2S,6S)-2,6-diaminopimelate + succinate</text>
        <dbReference type="Rhea" id="RHEA:22608"/>
        <dbReference type="ChEBI" id="CHEBI:15377"/>
        <dbReference type="ChEBI" id="CHEBI:30031"/>
        <dbReference type="ChEBI" id="CHEBI:57609"/>
        <dbReference type="ChEBI" id="CHEBI:58087"/>
        <dbReference type="EC" id="3.5.1.18"/>
    </reaction>
</comment>
<dbReference type="NCBIfam" id="NF009557">
    <property type="entry name" value="PRK13009.1"/>
    <property type="match status" value="1"/>
</dbReference>
<name>A0AAW9RAD5_9GAMM</name>
<keyword evidence="9 15" id="KW-0862">Zinc</keyword>
<feature type="active site" description="Proton acceptor" evidence="15">
    <location>
        <position position="136"/>
    </location>
</feature>
<evidence type="ECO:0000313" key="18">
    <source>
        <dbReference type="Proteomes" id="UP001359886"/>
    </source>
</evidence>
<reference evidence="17 18" key="1">
    <citation type="submission" date="2024-02" db="EMBL/GenBank/DDBJ databases">
        <title>A novel Wenzhouxiangellaceae bacterium, isolated from coastal sediments.</title>
        <authorList>
            <person name="Du Z.-J."/>
            <person name="Ye Y.-Q."/>
            <person name="Zhang X.-Y."/>
        </authorList>
    </citation>
    <scope>NUCLEOTIDE SEQUENCE [LARGE SCALE GENOMIC DNA]</scope>
    <source>
        <strain evidence="17 18">CH-27</strain>
    </source>
</reference>
<feature type="binding site" evidence="15">
    <location>
        <position position="165"/>
    </location>
    <ligand>
        <name>Zn(2+)</name>
        <dbReference type="ChEBI" id="CHEBI:29105"/>
        <label>1</label>
    </ligand>
</feature>
<evidence type="ECO:0000256" key="4">
    <source>
        <dbReference type="ARBA" id="ARBA00011921"/>
    </source>
</evidence>
<dbReference type="NCBIfam" id="TIGR01246">
    <property type="entry name" value="dapE_proteo"/>
    <property type="match status" value="1"/>
</dbReference>
<dbReference type="PANTHER" id="PTHR43808:SF31">
    <property type="entry name" value="N-ACETYL-L-CITRULLINE DEACETYLASE"/>
    <property type="match status" value="1"/>
</dbReference>
<comment type="similarity">
    <text evidence="2 15">Belongs to the peptidase M20A family. DapE subfamily.</text>
</comment>
<evidence type="ECO:0000256" key="3">
    <source>
        <dbReference type="ARBA" id="ARBA00011738"/>
    </source>
</evidence>
<evidence type="ECO:0000256" key="11">
    <source>
        <dbReference type="ARBA" id="ARBA00023154"/>
    </source>
</evidence>
<feature type="binding site" evidence="15">
    <location>
        <position position="68"/>
    </location>
    <ligand>
        <name>Zn(2+)</name>
        <dbReference type="ChEBI" id="CHEBI:29105"/>
        <label>1</label>
    </ligand>
</feature>
<sequence length="379" mass="40964">MSQSPVVELTRELVERASVTPDDAGCQQLIARRLIPLGFEARWFHCGEVSNVLLTRGRGSPSLWFLGHTDVVPPGADEQWTVPPFEPAERDGCLYGRGVADMKGAVAAMIVALEAFARQTPDTASGQVGLLLTSDEEGDAVDGIVRVAEVLSEQGGAPDHCLVGEPSSIERLGDSVRIGRRGSIHGRLRVDGVQGHSAFPHLVDNPAHRLAPFLTELVETRWDDGNDDFPATSCQVAWIRAGQGARNVTPADATVQFNLRHCPESTSRELHDRIEAMICRHGIERYEFTWEVMGEPFHSAPGALRGAVVGACRDVLGVEPDLNTGGGTSDGRYIAPLGSEVLELGLLNATIHKVDENTPTGDLDRLADAYTEILRRVFA</sequence>
<dbReference type="InterPro" id="IPR005941">
    <property type="entry name" value="DapE_proteobac"/>
</dbReference>
<dbReference type="GO" id="GO:0008777">
    <property type="term" value="F:acetylornithine deacetylase activity"/>
    <property type="evidence" value="ECO:0007669"/>
    <property type="project" value="TreeGrafter"/>
</dbReference>
<comment type="function">
    <text evidence="15">Catalyzes the hydrolysis of N-succinyl-L,L-diaminopimelic acid (SDAP), forming succinate and LL-2,6-diaminopimelate (DAP), an intermediate involved in the bacterial biosynthesis of lysine and meso-diaminopimelic acid, an essential component of bacterial cell walls.</text>
</comment>
<keyword evidence="7 15" id="KW-0479">Metal-binding</keyword>
<dbReference type="Gene3D" id="3.40.630.10">
    <property type="entry name" value="Zn peptidases"/>
    <property type="match status" value="2"/>
</dbReference>
<comment type="pathway">
    <text evidence="1 15">Amino-acid biosynthesis; L-lysine biosynthesis via DAP pathway; LL-2,6-diaminopimelate from (S)-tetrahydrodipicolinate (succinylase route): step 3/3.</text>
</comment>
<evidence type="ECO:0000256" key="14">
    <source>
        <dbReference type="ARBA" id="ARBA00051301"/>
    </source>
</evidence>
<evidence type="ECO:0000256" key="13">
    <source>
        <dbReference type="ARBA" id="ARBA00031891"/>
    </source>
</evidence>
<dbReference type="GO" id="GO:0050897">
    <property type="term" value="F:cobalt ion binding"/>
    <property type="evidence" value="ECO:0007669"/>
    <property type="project" value="UniProtKB-UniRule"/>
</dbReference>
<evidence type="ECO:0000256" key="12">
    <source>
        <dbReference type="ARBA" id="ARBA00023285"/>
    </source>
</evidence>
<dbReference type="AlphaFoldDB" id="A0AAW9RAD5"/>
<keyword evidence="11 15" id="KW-0457">Lysine biosynthesis</keyword>
<dbReference type="RefSeq" id="WP_354696256.1">
    <property type="nucleotide sequence ID" value="NZ_JAZHOG010000010.1"/>
</dbReference>
<comment type="subunit">
    <text evidence="3 15">Homodimer.</text>
</comment>
<evidence type="ECO:0000256" key="10">
    <source>
        <dbReference type="ARBA" id="ARBA00022915"/>
    </source>
</evidence>
<dbReference type="Pfam" id="PF07687">
    <property type="entry name" value="M20_dimer"/>
    <property type="match status" value="1"/>
</dbReference>
<keyword evidence="8 15" id="KW-0378">Hydrolase</keyword>
<dbReference type="EC" id="3.5.1.18" evidence="4 15"/>
<dbReference type="InterPro" id="IPR002933">
    <property type="entry name" value="Peptidase_M20"/>
</dbReference>
<evidence type="ECO:0000313" key="17">
    <source>
        <dbReference type="EMBL" id="MEJ8568937.1"/>
    </source>
</evidence>
<feature type="domain" description="Peptidase M20 dimerisation" evidence="16">
    <location>
        <begin position="178"/>
        <end position="280"/>
    </location>
</feature>
<dbReference type="InterPro" id="IPR011650">
    <property type="entry name" value="Peptidase_M20_dimer"/>
</dbReference>
<dbReference type="CDD" id="cd03891">
    <property type="entry name" value="M20_DapE_proteobac"/>
    <property type="match status" value="1"/>
</dbReference>
<dbReference type="SUPFAM" id="SSF55031">
    <property type="entry name" value="Bacterial exopeptidase dimerisation domain"/>
    <property type="match status" value="1"/>
</dbReference>
<dbReference type="GO" id="GO:0019877">
    <property type="term" value="P:diaminopimelate biosynthetic process"/>
    <property type="evidence" value="ECO:0007669"/>
    <property type="project" value="UniProtKB-UniRule"/>
</dbReference>
<feature type="binding site" evidence="15">
    <location>
        <position position="352"/>
    </location>
    <ligand>
        <name>Zn(2+)</name>
        <dbReference type="ChEBI" id="CHEBI:29105"/>
        <label>2</label>
    </ligand>
</feature>
<evidence type="ECO:0000256" key="7">
    <source>
        <dbReference type="ARBA" id="ARBA00022723"/>
    </source>
</evidence>
<evidence type="ECO:0000256" key="15">
    <source>
        <dbReference type="HAMAP-Rule" id="MF_01690"/>
    </source>
</evidence>
<comment type="caution">
    <text evidence="17">The sequence shown here is derived from an EMBL/GenBank/DDBJ whole genome shotgun (WGS) entry which is preliminary data.</text>
</comment>
<feature type="binding site" evidence="15">
    <location>
        <position position="101"/>
    </location>
    <ligand>
        <name>Zn(2+)</name>
        <dbReference type="ChEBI" id="CHEBI:29105"/>
        <label>2</label>
    </ligand>
</feature>
<evidence type="ECO:0000256" key="1">
    <source>
        <dbReference type="ARBA" id="ARBA00005130"/>
    </source>
</evidence>
<evidence type="ECO:0000256" key="5">
    <source>
        <dbReference type="ARBA" id="ARBA00022391"/>
    </source>
</evidence>
<dbReference type="PANTHER" id="PTHR43808">
    <property type="entry name" value="ACETYLORNITHINE DEACETYLASE"/>
    <property type="match status" value="1"/>
</dbReference>
<dbReference type="GO" id="GO:0009014">
    <property type="term" value="F:succinyl-diaminopimelate desuccinylase activity"/>
    <property type="evidence" value="ECO:0007669"/>
    <property type="project" value="UniProtKB-UniRule"/>
</dbReference>
<protein>
    <recommendedName>
        <fullName evidence="5 15">Succinyl-diaminopimelate desuccinylase</fullName>
        <shortName evidence="15">SDAP desuccinylase</shortName>
        <ecNumber evidence="4 15">3.5.1.18</ecNumber>
    </recommendedName>
    <alternativeName>
        <fullName evidence="13 15">N-succinyl-LL-2,6-diaminoheptanedioate amidohydrolase</fullName>
    </alternativeName>
</protein>
<evidence type="ECO:0000259" key="16">
    <source>
        <dbReference type="Pfam" id="PF07687"/>
    </source>
</evidence>
<dbReference type="InterPro" id="IPR050072">
    <property type="entry name" value="Peptidase_M20A"/>
</dbReference>
<dbReference type="SUPFAM" id="SSF53187">
    <property type="entry name" value="Zn-dependent exopeptidases"/>
    <property type="match status" value="1"/>
</dbReference>
<comment type="cofactor">
    <cofactor evidence="15">
        <name>Zn(2+)</name>
        <dbReference type="ChEBI" id="CHEBI:29105"/>
    </cofactor>
    <cofactor evidence="15">
        <name>Co(2+)</name>
        <dbReference type="ChEBI" id="CHEBI:48828"/>
    </cofactor>
    <text evidence="15">Binds 2 Zn(2+) or Co(2+) ions per subunit.</text>
</comment>
<keyword evidence="12 15" id="KW-0170">Cobalt</keyword>
<dbReference type="GO" id="GO:0009089">
    <property type="term" value="P:lysine biosynthetic process via diaminopimelate"/>
    <property type="evidence" value="ECO:0007669"/>
    <property type="project" value="UniProtKB-UniRule"/>
</dbReference>
<accession>A0AAW9RAD5</accession>
<evidence type="ECO:0000256" key="9">
    <source>
        <dbReference type="ARBA" id="ARBA00022833"/>
    </source>
</evidence>
<gene>
    <name evidence="15 17" type="primary">dapE</name>
    <name evidence="17" type="ORF">V3330_14990</name>
</gene>
<feature type="binding site" evidence="15">
    <location>
        <position position="101"/>
    </location>
    <ligand>
        <name>Zn(2+)</name>
        <dbReference type="ChEBI" id="CHEBI:29105"/>
        <label>1</label>
    </ligand>
</feature>
<evidence type="ECO:0000256" key="6">
    <source>
        <dbReference type="ARBA" id="ARBA00022605"/>
    </source>
</evidence>
<dbReference type="GO" id="GO:0008270">
    <property type="term" value="F:zinc ion binding"/>
    <property type="evidence" value="ECO:0007669"/>
    <property type="project" value="UniProtKB-UniRule"/>
</dbReference>
<keyword evidence="18" id="KW-1185">Reference proteome</keyword>
<feature type="active site" evidence="15">
    <location>
        <position position="70"/>
    </location>
</feature>
<evidence type="ECO:0000256" key="2">
    <source>
        <dbReference type="ARBA" id="ARBA00006746"/>
    </source>
</evidence>
<dbReference type="GO" id="GO:0006526">
    <property type="term" value="P:L-arginine biosynthetic process"/>
    <property type="evidence" value="ECO:0007669"/>
    <property type="project" value="TreeGrafter"/>
</dbReference>